<feature type="modified residue" description="4-aspartylphosphate" evidence="7">
    <location>
        <position position="55"/>
    </location>
</feature>
<evidence type="ECO:0000259" key="8">
    <source>
        <dbReference type="PROSITE" id="PS50109"/>
    </source>
</evidence>
<dbReference type="PROSITE" id="PS50109">
    <property type="entry name" value="HIS_KIN"/>
    <property type="match status" value="1"/>
</dbReference>
<dbReference type="InterPro" id="IPR001789">
    <property type="entry name" value="Sig_transdc_resp-reg_receiver"/>
</dbReference>
<reference evidence="11 12" key="1">
    <citation type="submission" date="2018-04" db="EMBL/GenBank/DDBJ databases">
        <authorList>
            <person name="Go L.Y."/>
            <person name="Mitchell J.A."/>
        </authorList>
    </citation>
    <scope>NUCLEOTIDE SEQUENCE [LARGE SCALE GENOMIC DNA]</scope>
    <source>
        <strain evidence="11">ULC066bin1</strain>
    </source>
</reference>
<dbReference type="Proteomes" id="UP000249467">
    <property type="component" value="Unassembled WGS sequence"/>
</dbReference>
<feature type="domain" description="Response regulatory" evidence="9">
    <location>
        <begin position="5"/>
        <end position="121"/>
    </location>
</feature>
<dbReference type="CDD" id="cd00130">
    <property type="entry name" value="PAS"/>
    <property type="match status" value="1"/>
</dbReference>
<dbReference type="NCBIfam" id="TIGR00229">
    <property type="entry name" value="sensory_box"/>
    <property type="match status" value="1"/>
</dbReference>
<evidence type="ECO:0000256" key="1">
    <source>
        <dbReference type="ARBA" id="ARBA00000085"/>
    </source>
</evidence>
<dbReference type="SUPFAM" id="SSF55785">
    <property type="entry name" value="PYP-like sensor domain (PAS domain)"/>
    <property type="match status" value="1"/>
</dbReference>
<dbReference type="InterPro" id="IPR036890">
    <property type="entry name" value="HATPase_C_sf"/>
</dbReference>
<dbReference type="InterPro" id="IPR013767">
    <property type="entry name" value="PAS_fold"/>
</dbReference>
<dbReference type="SMART" id="SM00387">
    <property type="entry name" value="HATPase_c"/>
    <property type="match status" value="1"/>
</dbReference>
<name>A0A2W4W0H4_9CYAN</name>
<keyword evidence="4" id="KW-0808">Transferase</keyword>
<dbReference type="CDD" id="cd00082">
    <property type="entry name" value="HisKA"/>
    <property type="match status" value="1"/>
</dbReference>
<evidence type="ECO:0000313" key="12">
    <source>
        <dbReference type="Proteomes" id="UP000249467"/>
    </source>
</evidence>
<dbReference type="Gene3D" id="1.10.287.130">
    <property type="match status" value="1"/>
</dbReference>
<dbReference type="Pfam" id="PF00072">
    <property type="entry name" value="Response_reg"/>
    <property type="match status" value="1"/>
</dbReference>
<accession>A0A2W4W0H4</accession>
<dbReference type="Gene3D" id="3.30.565.10">
    <property type="entry name" value="Histidine kinase-like ATPase, C-terminal domain"/>
    <property type="match status" value="1"/>
</dbReference>
<evidence type="ECO:0000256" key="4">
    <source>
        <dbReference type="ARBA" id="ARBA00022679"/>
    </source>
</evidence>
<dbReference type="InterPro" id="IPR005467">
    <property type="entry name" value="His_kinase_dom"/>
</dbReference>
<dbReference type="EMBL" id="QBML01000035">
    <property type="protein sequence ID" value="PZO36987.1"/>
    <property type="molecule type" value="Genomic_DNA"/>
</dbReference>
<dbReference type="SMART" id="SM00091">
    <property type="entry name" value="PAS"/>
    <property type="match status" value="1"/>
</dbReference>
<evidence type="ECO:0000256" key="6">
    <source>
        <dbReference type="ARBA" id="ARBA00023012"/>
    </source>
</evidence>
<dbReference type="GO" id="GO:0006355">
    <property type="term" value="P:regulation of DNA-templated transcription"/>
    <property type="evidence" value="ECO:0007669"/>
    <property type="project" value="InterPro"/>
</dbReference>
<dbReference type="InterPro" id="IPR003594">
    <property type="entry name" value="HATPase_dom"/>
</dbReference>
<feature type="domain" description="Histidine kinase" evidence="8">
    <location>
        <begin position="287"/>
        <end position="507"/>
    </location>
</feature>
<reference evidence="11 12" key="2">
    <citation type="submission" date="2018-06" db="EMBL/GenBank/DDBJ databases">
        <title>Metagenomic assembly of (sub)arctic Cyanobacteria and their associated microbiome from non-axenic cultures.</title>
        <authorList>
            <person name="Baurain D."/>
        </authorList>
    </citation>
    <scope>NUCLEOTIDE SEQUENCE [LARGE SCALE GENOMIC DNA]</scope>
    <source>
        <strain evidence="11">ULC066bin1</strain>
    </source>
</reference>
<dbReference type="InterPro" id="IPR004358">
    <property type="entry name" value="Sig_transdc_His_kin-like_C"/>
</dbReference>
<evidence type="ECO:0000256" key="7">
    <source>
        <dbReference type="PROSITE-ProRule" id="PRU00169"/>
    </source>
</evidence>
<dbReference type="PRINTS" id="PR00344">
    <property type="entry name" value="BCTRLSENSOR"/>
</dbReference>
<dbReference type="Pfam" id="PF00512">
    <property type="entry name" value="HisKA"/>
    <property type="match status" value="1"/>
</dbReference>
<organism evidence="11 12">
    <name type="scientific">Pseudanabaena frigida</name>
    <dbReference type="NCBI Taxonomy" id="945775"/>
    <lineage>
        <taxon>Bacteria</taxon>
        <taxon>Bacillati</taxon>
        <taxon>Cyanobacteriota</taxon>
        <taxon>Cyanophyceae</taxon>
        <taxon>Pseudanabaenales</taxon>
        <taxon>Pseudanabaenaceae</taxon>
        <taxon>Pseudanabaena</taxon>
    </lineage>
</organism>
<evidence type="ECO:0000256" key="2">
    <source>
        <dbReference type="ARBA" id="ARBA00012438"/>
    </source>
</evidence>
<dbReference type="SUPFAM" id="SSF47384">
    <property type="entry name" value="Homodimeric domain of signal transducing histidine kinase"/>
    <property type="match status" value="1"/>
</dbReference>
<dbReference type="InterPro" id="IPR003661">
    <property type="entry name" value="HisK_dim/P_dom"/>
</dbReference>
<evidence type="ECO:0000313" key="11">
    <source>
        <dbReference type="EMBL" id="PZO36987.1"/>
    </source>
</evidence>
<dbReference type="SUPFAM" id="SSF52172">
    <property type="entry name" value="CheY-like"/>
    <property type="match status" value="1"/>
</dbReference>
<dbReference type="EC" id="2.7.13.3" evidence="2"/>
<evidence type="ECO:0000259" key="10">
    <source>
        <dbReference type="PROSITE" id="PS50112"/>
    </source>
</evidence>
<gene>
    <name evidence="11" type="ORF">DCF19_20095</name>
</gene>
<proteinExistence type="predicted"/>
<dbReference type="Gene3D" id="3.30.450.20">
    <property type="entry name" value="PAS domain"/>
    <property type="match status" value="1"/>
</dbReference>
<dbReference type="PROSITE" id="PS50110">
    <property type="entry name" value="RESPONSE_REGULATORY"/>
    <property type="match status" value="1"/>
</dbReference>
<protein>
    <recommendedName>
        <fullName evidence="2">histidine kinase</fullName>
        <ecNumber evidence="2">2.7.13.3</ecNumber>
    </recommendedName>
</protein>
<evidence type="ECO:0000256" key="3">
    <source>
        <dbReference type="ARBA" id="ARBA00022553"/>
    </source>
</evidence>
<dbReference type="SMART" id="SM00388">
    <property type="entry name" value="HisKA"/>
    <property type="match status" value="1"/>
</dbReference>
<dbReference type="PANTHER" id="PTHR43047">
    <property type="entry name" value="TWO-COMPONENT HISTIDINE PROTEIN KINASE"/>
    <property type="match status" value="1"/>
</dbReference>
<dbReference type="Gene3D" id="3.40.50.2300">
    <property type="match status" value="1"/>
</dbReference>
<dbReference type="InterPro" id="IPR036097">
    <property type="entry name" value="HisK_dim/P_sf"/>
</dbReference>
<dbReference type="CDD" id="cd00075">
    <property type="entry name" value="HATPase"/>
    <property type="match status" value="1"/>
</dbReference>
<evidence type="ECO:0000259" key="9">
    <source>
        <dbReference type="PROSITE" id="PS50110"/>
    </source>
</evidence>
<dbReference type="PROSITE" id="PS50112">
    <property type="entry name" value="PAS"/>
    <property type="match status" value="1"/>
</dbReference>
<comment type="catalytic activity">
    <reaction evidence="1">
        <text>ATP + protein L-histidine = ADP + protein N-phospho-L-histidine.</text>
        <dbReference type="EC" id="2.7.13.3"/>
    </reaction>
</comment>
<dbReference type="SUPFAM" id="SSF55874">
    <property type="entry name" value="ATPase domain of HSP90 chaperone/DNA topoisomerase II/histidine kinase"/>
    <property type="match status" value="1"/>
</dbReference>
<dbReference type="FunFam" id="3.30.565.10:FF:000006">
    <property type="entry name" value="Sensor histidine kinase WalK"/>
    <property type="match status" value="1"/>
</dbReference>
<feature type="domain" description="PAS" evidence="10">
    <location>
        <begin position="133"/>
        <end position="206"/>
    </location>
</feature>
<dbReference type="PANTHER" id="PTHR43047:SF72">
    <property type="entry name" value="OSMOSENSING HISTIDINE PROTEIN KINASE SLN1"/>
    <property type="match status" value="1"/>
</dbReference>
<keyword evidence="5 11" id="KW-0418">Kinase</keyword>
<dbReference type="AlphaFoldDB" id="A0A2W4W0H4"/>
<dbReference type="InterPro" id="IPR035965">
    <property type="entry name" value="PAS-like_dom_sf"/>
</dbReference>
<comment type="caution">
    <text evidence="11">The sequence shown here is derived from an EMBL/GenBank/DDBJ whole genome shotgun (WGS) entry which is preliminary data.</text>
</comment>
<keyword evidence="3 7" id="KW-0597">Phosphoprotein</keyword>
<dbReference type="InterPro" id="IPR000014">
    <property type="entry name" value="PAS"/>
</dbReference>
<dbReference type="InterPro" id="IPR011006">
    <property type="entry name" value="CheY-like_superfamily"/>
</dbReference>
<evidence type="ECO:0000256" key="5">
    <source>
        <dbReference type="ARBA" id="ARBA00022777"/>
    </source>
</evidence>
<dbReference type="Pfam" id="PF02518">
    <property type="entry name" value="HATPase_c"/>
    <property type="match status" value="1"/>
</dbReference>
<dbReference type="Pfam" id="PF00989">
    <property type="entry name" value="PAS"/>
    <property type="match status" value="1"/>
</dbReference>
<sequence length="507" mass="56411">MSAIKILVVEDEVITARVILEELTQLGYVVTDTVTSSEDAIASVSQNAPDLVLMDIILRGSEQDGIATASILRQEFQIPVIYITAHTDEATLERAKISEPFGYLVKPFDEKDLRVVIETAMYKHRMERQLAEREEFLSTILQSTSDAVIATDSIATVTYMNPAAENLTGWSRVEALGRDVTEVIRLIDENSGDEIANPVSHVLQTGQVTYLKEYTAVVDRNGIQKAVGDSISPIRKTSNSVDGAVLVLWNISDRRKAESLEVEKIAINRALSNEKEISNLKSKVMAMASHEIRTLLTNILLSANLLEEINYPREKKLSRLKRIKDSVAQITALVENMLTLGKFALGLSNFNPTLTNLEGFCREIVEEIQLLDANQQEKTIKINFSCQGERQQVYLDKDLIWYILTNLLSNAIKYSDNEVNIQFDLLYENGDPPRVIFSIQDRGIGIPENDLPFVFDLYHRASNIINVTGSGLGLAIVKQAVDIHGGEIVVESEVDCGTIFKVILPTG</sequence>
<dbReference type="SMART" id="SM00448">
    <property type="entry name" value="REC"/>
    <property type="match status" value="1"/>
</dbReference>
<dbReference type="GO" id="GO:0000155">
    <property type="term" value="F:phosphorelay sensor kinase activity"/>
    <property type="evidence" value="ECO:0007669"/>
    <property type="project" value="InterPro"/>
</dbReference>
<keyword evidence="6" id="KW-0902">Two-component regulatory system</keyword>
<dbReference type="CDD" id="cd17534">
    <property type="entry name" value="REC_DC-like"/>
    <property type="match status" value="1"/>
</dbReference>